<protein>
    <submittedName>
        <fullName evidence="3">Putative amidohydrolase</fullName>
    </submittedName>
</protein>
<evidence type="ECO:0000259" key="2">
    <source>
        <dbReference type="PROSITE" id="PS50263"/>
    </source>
</evidence>
<dbReference type="SUPFAM" id="SSF56317">
    <property type="entry name" value="Carbon-nitrogen hydrolase"/>
    <property type="match status" value="1"/>
</dbReference>
<proteinExistence type="inferred from homology"/>
<evidence type="ECO:0000313" key="3">
    <source>
        <dbReference type="EMBL" id="PTW53221.1"/>
    </source>
</evidence>
<dbReference type="InterPro" id="IPR001110">
    <property type="entry name" value="UPF0012_CS"/>
</dbReference>
<dbReference type="AlphaFoldDB" id="A0A2T5UP77"/>
<name>A0A2T5UP77_9HYPH</name>
<dbReference type="PROSITE" id="PS50263">
    <property type="entry name" value="CN_HYDROLASE"/>
    <property type="match status" value="1"/>
</dbReference>
<feature type="domain" description="CN hydrolase" evidence="2">
    <location>
        <begin position="1"/>
        <end position="250"/>
    </location>
</feature>
<dbReference type="PANTHER" id="PTHR23088">
    <property type="entry name" value="NITRILASE-RELATED"/>
    <property type="match status" value="1"/>
</dbReference>
<evidence type="ECO:0000313" key="4">
    <source>
        <dbReference type="Proteomes" id="UP000244081"/>
    </source>
</evidence>
<dbReference type="CDD" id="cd07574">
    <property type="entry name" value="nitrilase_Rim1_like"/>
    <property type="match status" value="1"/>
</dbReference>
<dbReference type="PROSITE" id="PS01227">
    <property type="entry name" value="UPF0012"/>
    <property type="match status" value="1"/>
</dbReference>
<dbReference type="InterPro" id="IPR036526">
    <property type="entry name" value="C-N_Hydrolase_sf"/>
</dbReference>
<dbReference type="InterPro" id="IPR003010">
    <property type="entry name" value="C-N_Hydrolase"/>
</dbReference>
<keyword evidence="4" id="KW-1185">Reference proteome</keyword>
<evidence type="ECO:0000256" key="1">
    <source>
        <dbReference type="ARBA" id="ARBA00010613"/>
    </source>
</evidence>
<accession>A0A2T5UP77</accession>
<reference evidence="3 4" key="1">
    <citation type="submission" date="2018-04" db="EMBL/GenBank/DDBJ databases">
        <title>Genomic Encyclopedia of Archaeal and Bacterial Type Strains, Phase II (KMG-II): from individual species to whole genera.</title>
        <authorList>
            <person name="Goeker M."/>
        </authorList>
    </citation>
    <scope>NUCLEOTIDE SEQUENCE [LARGE SCALE GENOMIC DNA]</scope>
    <source>
        <strain evidence="3 4">DSM 23382</strain>
    </source>
</reference>
<comment type="caution">
    <text evidence="3">The sequence shown here is derived from an EMBL/GenBank/DDBJ whole genome shotgun (WGS) entry which is preliminary data.</text>
</comment>
<dbReference type="OrthoDB" id="9811121at2"/>
<dbReference type="RefSeq" id="WP_107992153.1">
    <property type="nucleotide sequence ID" value="NZ_QAYG01000017.1"/>
</dbReference>
<organism evidence="3 4">
    <name type="scientific">Breoghania corrubedonensis</name>
    <dbReference type="NCBI Taxonomy" id="665038"/>
    <lineage>
        <taxon>Bacteria</taxon>
        <taxon>Pseudomonadati</taxon>
        <taxon>Pseudomonadota</taxon>
        <taxon>Alphaproteobacteria</taxon>
        <taxon>Hyphomicrobiales</taxon>
        <taxon>Stappiaceae</taxon>
        <taxon>Breoghania</taxon>
    </lineage>
</organism>
<dbReference type="Proteomes" id="UP000244081">
    <property type="component" value="Unassembled WGS sequence"/>
</dbReference>
<gene>
    <name evidence="3" type="ORF">C8N35_11737</name>
</gene>
<dbReference type="Pfam" id="PF00795">
    <property type="entry name" value="CN_hydrolase"/>
    <property type="match status" value="1"/>
</dbReference>
<dbReference type="PANTHER" id="PTHR23088:SF50">
    <property type="entry name" value="HYDROLASE YHCX"/>
    <property type="match status" value="1"/>
</dbReference>
<dbReference type="Gene3D" id="3.60.110.10">
    <property type="entry name" value="Carbon-nitrogen hydrolase"/>
    <property type="match status" value="1"/>
</dbReference>
<keyword evidence="3" id="KW-0378">Hydrolase</keyword>
<comment type="similarity">
    <text evidence="1">Belongs to the carbon-nitrogen hydrolase superfamily. NIT1/NIT2 family.</text>
</comment>
<sequence length="296" mass="31193">MRVAAAQYPIDWLDSLDDWKTKTTDWVEQALSERAQLLVFPEYGSMELASLFGKEVAGNIDASVDAMGGILPDFIAHWRALAVKSGVHILAPSFPERDAAGMVRNVARLFTPAGACGEQAKIVMTRFEGERWGFVGGGPIRVFETALGRIAIDICYDVEFPAIARAQAEAGAWLILAPSTTEGVMGASRVAIGAAARALENQCYVVTAPTSGKAPWSVAVDVSRGAARVVCPPDIGFAETGLLAVGEMDAAQWVFADVDPALVASARADGDVLIFADRTKPGGSAPKAEIIDLTAG</sequence>
<dbReference type="EMBL" id="QAYG01000017">
    <property type="protein sequence ID" value="PTW53221.1"/>
    <property type="molecule type" value="Genomic_DNA"/>
</dbReference>
<dbReference type="GO" id="GO:0016787">
    <property type="term" value="F:hydrolase activity"/>
    <property type="evidence" value="ECO:0007669"/>
    <property type="project" value="UniProtKB-KW"/>
</dbReference>